<dbReference type="Proteomes" id="UP000517759">
    <property type="component" value="Unassembled WGS sequence"/>
</dbReference>
<reference evidence="2" key="1">
    <citation type="journal article" date="2014" name="Int. J. Syst. Evol. Microbiol.">
        <title>Complete genome of a new Firmicutes species belonging to the dominant human colonic microbiota ('Ruminococcus bicirculans') reveals two chromosomes and a selective capacity to utilize plant glucans.</title>
        <authorList>
            <consortium name="NISC Comparative Sequencing Program"/>
            <person name="Wegmann U."/>
            <person name="Louis P."/>
            <person name="Goesmann A."/>
            <person name="Henrissat B."/>
            <person name="Duncan S.H."/>
            <person name="Flint H.J."/>
        </authorList>
    </citation>
    <scope>NUCLEOTIDE SEQUENCE</scope>
    <source>
        <strain evidence="2">NBRC 107710</strain>
    </source>
</reference>
<dbReference type="AlphaFoldDB" id="A0A7W6AFC8"/>
<dbReference type="Proteomes" id="UP001156881">
    <property type="component" value="Unassembled WGS sequence"/>
</dbReference>
<dbReference type="EMBL" id="JACIDN010000003">
    <property type="protein sequence ID" value="MBB3902290.1"/>
    <property type="molecule type" value="Genomic_DNA"/>
</dbReference>
<evidence type="ECO:0000313" key="5">
    <source>
        <dbReference type="Proteomes" id="UP001156881"/>
    </source>
</evidence>
<proteinExistence type="predicted"/>
<evidence type="ECO:0000313" key="3">
    <source>
        <dbReference type="EMBL" id="MBB3902290.1"/>
    </source>
</evidence>
<reference evidence="5" key="2">
    <citation type="journal article" date="2019" name="Int. J. Syst. Evol. Microbiol.">
        <title>The Global Catalogue of Microorganisms (GCM) 10K type strain sequencing project: providing services to taxonomists for standard genome sequencing and annotation.</title>
        <authorList>
            <consortium name="The Broad Institute Genomics Platform"/>
            <consortium name="The Broad Institute Genome Sequencing Center for Infectious Disease"/>
            <person name="Wu L."/>
            <person name="Ma J."/>
        </authorList>
    </citation>
    <scope>NUCLEOTIDE SEQUENCE [LARGE SCALE GENOMIC DNA]</scope>
    <source>
        <strain evidence="5">NBRC 107710</strain>
    </source>
</reference>
<name>A0A7W6AFC8_9HYPH</name>
<gene>
    <name evidence="2" type="ORF">GCM10007884_01230</name>
    <name evidence="3" type="ORF">GGR33_001785</name>
</gene>
<organism evidence="3 4">
    <name type="scientific">Methylobacterium brachythecii</name>
    <dbReference type="NCBI Taxonomy" id="1176177"/>
    <lineage>
        <taxon>Bacteria</taxon>
        <taxon>Pseudomonadati</taxon>
        <taxon>Pseudomonadota</taxon>
        <taxon>Alphaproteobacteria</taxon>
        <taxon>Hyphomicrobiales</taxon>
        <taxon>Methylobacteriaceae</taxon>
        <taxon>Methylobacterium</taxon>
    </lineage>
</organism>
<dbReference type="Pfam" id="PF21834">
    <property type="entry name" value="DUF6894"/>
    <property type="match status" value="1"/>
</dbReference>
<evidence type="ECO:0000313" key="4">
    <source>
        <dbReference type="Proteomes" id="UP000517759"/>
    </source>
</evidence>
<dbReference type="EMBL" id="BSPG01000001">
    <property type="protein sequence ID" value="GLS42138.1"/>
    <property type="molecule type" value="Genomic_DNA"/>
</dbReference>
<dbReference type="InterPro" id="IPR054189">
    <property type="entry name" value="DUF6894"/>
</dbReference>
<accession>A0A7W6AFC8</accession>
<protein>
    <recommendedName>
        <fullName evidence="1">DUF6894 domain-containing protein</fullName>
    </recommendedName>
</protein>
<sequence length="78" mass="8756">MPLFFFELDDGLRSFDDNEGSEHASAEEARQELVAALAMLAKDELPDGHIRDFTGTLRDGDRRVLFNATLSLRSGWVD</sequence>
<keyword evidence="5" id="KW-1185">Reference proteome</keyword>
<reference evidence="2" key="4">
    <citation type="submission" date="2023-01" db="EMBL/GenBank/DDBJ databases">
        <title>Draft genome sequence of Methylobacterium brachythecii strain NBRC 107710.</title>
        <authorList>
            <person name="Sun Q."/>
            <person name="Mori K."/>
        </authorList>
    </citation>
    <scope>NUCLEOTIDE SEQUENCE</scope>
    <source>
        <strain evidence="2">NBRC 107710</strain>
    </source>
</reference>
<dbReference type="RefSeq" id="WP_183504085.1">
    <property type="nucleotide sequence ID" value="NZ_BSPG01000001.1"/>
</dbReference>
<evidence type="ECO:0000259" key="1">
    <source>
        <dbReference type="Pfam" id="PF21834"/>
    </source>
</evidence>
<reference evidence="3 4" key="3">
    <citation type="submission" date="2020-08" db="EMBL/GenBank/DDBJ databases">
        <title>Genomic Encyclopedia of Type Strains, Phase IV (KMG-IV): sequencing the most valuable type-strain genomes for metagenomic binning, comparative biology and taxonomic classification.</title>
        <authorList>
            <person name="Goeker M."/>
        </authorList>
    </citation>
    <scope>NUCLEOTIDE SEQUENCE [LARGE SCALE GENOMIC DNA]</scope>
    <source>
        <strain evidence="3 4">DSM 24105</strain>
    </source>
</reference>
<evidence type="ECO:0000313" key="2">
    <source>
        <dbReference type="EMBL" id="GLS42138.1"/>
    </source>
</evidence>
<comment type="caution">
    <text evidence="3">The sequence shown here is derived from an EMBL/GenBank/DDBJ whole genome shotgun (WGS) entry which is preliminary data.</text>
</comment>
<feature type="domain" description="DUF6894" evidence="1">
    <location>
        <begin position="3"/>
        <end position="71"/>
    </location>
</feature>